<sequence>MIHNPGLDWFKSSYSDSGDVNDCVEVAWFKSSYSSSSEGDDCVEVAATPAAVLVRDSKDTDIPHLAFGPAAWAGFVASAR</sequence>
<evidence type="ECO:0000313" key="2">
    <source>
        <dbReference type="EMBL" id="GHB73192.1"/>
    </source>
</evidence>
<dbReference type="RefSeq" id="WP_190186403.1">
    <property type="nucleotide sequence ID" value="NZ_BMVP01000011.1"/>
</dbReference>
<reference evidence="3" key="1">
    <citation type="journal article" date="2019" name="Int. J. Syst. Evol. Microbiol.">
        <title>The Global Catalogue of Microorganisms (GCM) 10K type strain sequencing project: providing services to taxonomists for standard genome sequencing and annotation.</title>
        <authorList>
            <consortium name="The Broad Institute Genomics Platform"/>
            <consortium name="The Broad Institute Genome Sequencing Center for Infectious Disease"/>
            <person name="Wu L."/>
            <person name="Ma J."/>
        </authorList>
    </citation>
    <scope>NUCLEOTIDE SEQUENCE [LARGE SCALE GENOMIC DNA]</scope>
    <source>
        <strain evidence="3">JCM 4738</strain>
    </source>
</reference>
<organism evidence="2 3">
    <name type="scientific">Streptomyces cirratus</name>
    <dbReference type="NCBI Taxonomy" id="68187"/>
    <lineage>
        <taxon>Bacteria</taxon>
        <taxon>Bacillati</taxon>
        <taxon>Actinomycetota</taxon>
        <taxon>Actinomycetes</taxon>
        <taxon>Kitasatosporales</taxon>
        <taxon>Streptomycetaceae</taxon>
        <taxon>Streptomyces</taxon>
    </lineage>
</organism>
<protein>
    <submittedName>
        <fullName evidence="2">Toxin</fullName>
    </submittedName>
</protein>
<gene>
    <name evidence="2" type="ORF">GCM10010347_49440</name>
</gene>
<dbReference type="Pfam" id="PF04149">
    <property type="entry name" value="DUF397"/>
    <property type="match status" value="2"/>
</dbReference>
<dbReference type="EMBL" id="BMVP01000011">
    <property type="protein sequence ID" value="GHB73192.1"/>
    <property type="molecule type" value="Genomic_DNA"/>
</dbReference>
<name>A0ABQ3F2I7_9ACTN</name>
<dbReference type="Proteomes" id="UP000642673">
    <property type="component" value="Unassembled WGS sequence"/>
</dbReference>
<dbReference type="InterPro" id="IPR007278">
    <property type="entry name" value="DUF397"/>
</dbReference>
<feature type="domain" description="DUF397" evidence="1">
    <location>
        <begin position="27"/>
        <end position="80"/>
    </location>
</feature>
<comment type="caution">
    <text evidence="2">The sequence shown here is derived from an EMBL/GenBank/DDBJ whole genome shotgun (WGS) entry which is preliminary data.</text>
</comment>
<feature type="domain" description="DUF397" evidence="1">
    <location>
        <begin position="8"/>
        <end position="26"/>
    </location>
</feature>
<evidence type="ECO:0000259" key="1">
    <source>
        <dbReference type="Pfam" id="PF04149"/>
    </source>
</evidence>
<accession>A0ABQ3F2I7</accession>
<evidence type="ECO:0000313" key="3">
    <source>
        <dbReference type="Proteomes" id="UP000642673"/>
    </source>
</evidence>
<keyword evidence="3" id="KW-1185">Reference proteome</keyword>
<proteinExistence type="predicted"/>